<keyword evidence="1" id="KW-0547">Nucleotide-binding</keyword>
<gene>
    <name evidence="1" type="ORF">HDF13_001474</name>
</gene>
<comment type="caution">
    <text evidence="1">The sequence shown here is derived from an EMBL/GenBank/DDBJ whole genome shotgun (WGS) entry which is preliminary data.</text>
</comment>
<keyword evidence="1" id="KW-0067">ATP-binding</keyword>
<accession>A0ACC5NXK4</accession>
<keyword evidence="2" id="KW-1185">Reference proteome</keyword>
<evidence type="ECO:0000313" key="1">
    <source>
        <dbReference type="EMBL" id="MBB5339141.1"/>
    </source>
</evidence>
<proteinExistence type="predicted"/>
<organism evidence="1 2">
    <name type="scientific">Tunturiibacter gelidiferens</name>
    <dbReference type="NCBI Taxonomy" id="3069689"/>
    <lineage>
        <taxon>Bacteria</taxon>
        <taxon>Pseudomonadati</taxon>
        <taxon>Acidobacteriota</taxon>
        <taxon>Terriglobia</taxon>
        <taxon>Terriglobales</taxon>
        <taxon>Acidobacteriaceae</taxon>
        <taxon>Tunturiibacter</taxon>
    </lineage>
</organism>
<dbReference type="Proteomes" id="UP000569005">
    <property type="component" value="Unassembled WGS sequence"/>
</dbReference>
<sequence>MSDSLPGESPERVLTMSMEHRVGTVSLNIRFALIKPWTVLFGPSGSGKTTLLRAIAGFVRPDAGSIVRGDRVLVDRASGVFVPPYLRPVRSAGQTARLFPNLTVRSNAIYGIGWRDKPDDASKVVDEVISLFGLGELVNRKPHDLSGGEKQRVSVARAAISAITYEGAGAALLLLDEPFSGLDYAMRDGLVDGLRECLGRWKTPVLSVTHDVGEAFQLGAEVIRIAEGEIVKQGPAADVLAEERRRLIGQLREP</sequence>
<dbReference type="EMBL" id="JACHEA010000001">
    <property type="protein sequence ID" value="MBB5339141.1"/>
    <property type="molecule type" value="Genomic_DNA"/>
</dbReference>
<evidence type="ECO:0000313" key="2">
    <source>
        <dbReference type="Proteomes" id="UP000569005"/>
    </source>
</evidence>
<name>A0ACC5NXK4_9BACT</name>
<reference evidence="1" key="1">
    <citation type="submission" date="2020-08" db="EMBL/GenBank/DDBJ databases">
        <title>Genomic Encyclopedia of Type Strains, Phase IV (KMG-V): Genome sequencing to study the core and pangenomes of soil and plant-associated prokaryotes.</title>
        <authorList>
            <person name="Whitman W."/>
        </authorList>
    </citation>
    <scope>NUCLEOTIDE SEQUENCE</scope>
    <source>
        <strain evidence="1">M8UP15</strain>
    </source>
</reference>
<protein>
    <submittedName>
        <fullName evidence="1">Molybdate transport system ATP-binding protein</fullName>
    </submittedName>
</protein>